<evidence type="ECO:0000259" key="3">
    <source>
        <dbReference type="Pfam" id="PF00326"/>
    </source>
</evidence>
<dbReference type="Proteomes" id="UP001595685">
    <property type="component" value="Unassembled WGS sequence"/>
</dbReference>
<feature type="region of interest" description="Disordered" evidence="1">
    <location>
        <begin position="1"/>
        <end position="71"/>
    </location>
</feature>
<keyword evidence="2" id="KW-1133">Transmembrane helix</keyword>
<organism evidence="4 5">
    <name type="scientific">Aquipuribacter hungaricus</name>
    <dbReference type="NCBI Taxonomy" id="545624"/>
    <lineage>
        <taxon>Bacteria</taxon>
        <taxon>Bacillati</taxon>
        <taxon>Actinomycetota</taxon>
        <taxon>Actinomycetes</taxon>
        <taxon>Micrococcales</taxon>
        <taxon>Intrasporangiaceae</taxon>
        <taxon>Aquipuribacter</taxon>
    </lineage>
</organism>
<dbReference type="EMBL" id="JBHRWW010000012">
    <property type="protein sequence ID" value="MFC3689773.1"/>
    <property type="molecule type" value="Genomic_DNA"/>
</dbReference>
<dbReference type="RefSeq" id="WP_340291145.1">
    <property type="nucleotide sequence ID" value="NZ_JBBEOI010000032.1"/>
</dbReference>
<keyword evidence="2" id="KW-0472">Membrane</keyword>
<dbReference type="Gene3D" id="3.40.50.1820">
    <property type="entry name" value="alpha/beta hydrolase"/>
    <property type="match status" value="1"/>
</dbReference>
<feature type="compositionally biased region" description="Low complexity" evidence="1">
    <location>
        <begin position="1"/>
        <end position="18"/>
    </location>
</feature>
<feature type="transmembrane region" description="Helical" evidence="2">
    <location>
        <begin position="78"/>
        <end position="101"/>
    </location>
</feature>
<keyword evidence="5" id="KW-1185">Reference proteome</keyword>
<evidence type="ECO:0000256" key="2">
    <source>
        <dbReference type="SAM" id="Phobius"/>
    </source>
</evidence>
<proteinExistence type="predicted"/>
<accession>A0ABV7WMK4</accession>
<comment type="caution">
    <text evidence="4">The sequence shown here is derived from an EMBL/GenBank/DDBJ whole genome shotgun (WGS) entry which is preliminary data.</text>
</comment>
<sequence>MSTTGTTGTEPTSGASGSDPGTGSDQGTSSDPGTGSERGTGSDPGTGSDTTTGTGTGSRAATDGTPPVGRPRRLWPRVLAAVLALVLLAAAGLVVGVAWYFSGLALAVDRGGQPPVSVTAGVDASGRPDGTVVLPDTAGSAVEGLHGVRWQLGEESGWGVAGEVLSREDGRVVRGWDDRDGTLPDAGATGQVDQDVFLGSPGTVGLLYEDVLLDGELGDLPAHRVPAPASPTPEQAAAAGTWIVFAHGRGGQREEANRYLPLWHDLGYEVLVPSYRNDAGTAQDPSGRYGLGVTEWRDLDAAVAYALDNGAEQVVLAGWSMGGAVQLQLLAESEHAGSVVGLVLDAPVVDWRAVFEEQGDLAGLPRWLTSLAVRFVELRGGLDLDDVDWTTRADLEEVVDVPVYLVHSDDDAFVPNGPSRVVAERLGDLVTTRFDGPGDHTREWNVDPEDYDADMRAWFTETFPAR</sequence>
<feature type="domain" description="Peptidase S9 prolyl oligopeptidase catalytic" evidence="3">
    <location>
        <begin position="261"/>
        <end position="416"/>
    </location>
</feature>
<protein>
    <submittedName>
        <fullName evidence="4">Prolyl oligopeptidase family serine peptidase</fullName>
    </submittedName>
</protein>
<name>A0ABV7WMK4_9MICO</name>
<dbReference type="SUPFAM" id="SSF53474">
    <property type="entry name" value="alpha/beta-Hydrolases"/>
    <property type="match status" value="1"/>
</dbReference>
<keyword evidence="2" id="KW-0812">Transmembrane</keyword>
<dbReference type="InterPro" id="IPR001375">
    <property type="entry name" value="Peptidase_S9_cat"/>
</dbReference>
<dbReference type="InterPro" id="IPR029058">
    <property type="entry name" value="AB_hydrolase_fold"/>
</dbReference>
<evidence type="ECO:0000313" key="5">
    <source>
        <dbReference type="Proteomes" id="UP001595685"/>
    </source>
</evidence>
<evidence type="ECO:0000313" key="4">
    <source>
        <dbReference type="EMBL" id="MFC3689773.1"/>
    </source>
</evidence>
<feature type="compositionally biased region" description="Low complexity" evidence="1">
    <location>
        <begin position="45"/>
        <end position="65"/>
    </location>
</feature>
<reference evidence="5" key="1">
    <citation type="journal article" date="2019" name="Int. J. Syst. Evol. Microbiol.">
        <title>The Global Catalogue of Microorganisms (GCM) 10K type strain sequencing project: providing services to taxonomists for standard genome sequencing and annotation.</title>
        <authorList>
            <consortium name="The Broad Institute Genomics Platform"/>
            <consortium name="The Broad Institute Genome Sequencing Center for Infectious Disease"/>
            <person name="Wu L."/>
            <person name="Ma J."/>
        </authorList>
    </citation>
    <scope>NUCLEOTIDE SEQUENCE [LARGE SCALE GENOMIC DNA]</scope>
    <source>
        <strain evidence="5">NCAIM B.02333</strain>
    </source>
</reference>
<gene>
    <name evidence="4" type="ORF">ACFOLH_15600</name>
</gene>
<dbReference type="Pfam" id="PF00326">
    <property type="entry name" value="Peptidase_S9"/>
    <property type="match status" value="1"/>
</dbReference>
<evidence type="ECO:0000256" key="1">
    <source>
        <dbReference type="SAM" id="MobiDB-lite"/>
    </source>
</evidence>
<feature type="compositionally biased region" description="Polar residues" evidence="1">
    <location>
        <begin position="19"/>
        <end position="33"/>
    </location>
</feature>